<comment type="caution">
    <text evidence="8">The sequence shown here is derived from an EMBL/GenBank/DDBJ whole genome shotgun (WGS) entry which is preliminary data.</text>
</comment>
<sequence>MHGWTGLQRCGKSCRLRWTNYLRPDIKRGPFTEDEEKWSSIAAQLPGRTDNEVKNFWNTHLKKRLLKMGLDPHTHSPPDPLSAPPTTSTTTTPSSFPAARHMAQWESARLEAEARLSRESMLFSCIDPQQQQQSVVDIFLRIWNSDIGESFRTPIAASVKAEAESPALSSSKHDSTVSGGLVGGSDSVSSNELDDSSEASLHLLLNFIHEEDEISGFFTDGYWKGSATSGGIFLEAFADMFRGPTPSLATHACDPSGGINVTRTVGPVRRVGCAPRAAKLARPVQVGEFVSRGPSEGWAPRGA</sequence>
<dbReference type="InterPro" id="IPR017930">
    <property type="entry name" value="Myb_dom"/>
</dbReference>
<dbReference type="GO" id="GO:0003677">
    <property type="term" value="F:DNA binding"/>
    <property type="evidence" value="ECO:0007669"/>
    <property type="project" value="UniProtKB-KW"/>
</dbReference>
<dbReference type="Pfam" id="PF00249">
    <property type="entry name" value="Myb_DNA-binding"/>
    <property type="match status" value="1"/>
</dbReference>
<keyword evidence="2" id="KW-0677">Repeat</keyword>
<evidence type="ECO:0000256" key="1">
    <source>
        <dbReference type="ARBA" id="ARBA00004123"/>
    </source>
</evidence>
<accession>A0AAV9EP96</accession>
<evidence type="ECO:0000259" key="7">
    <source>
        <dbReference type="PROSITE" id="PS51294"/>
    </source>
</evidence>
<feature type="compositionally biased region" description="Low complexity" evidence="5">
    <location>
        <begin position="176"/>
        <end position="190"/>
    </location>
</feature>
<dbReference type="PANTHER" id="PTHR47994">
    <property type="entry name" value="F14D16.11-RELATED"/>
    <property type="match status" value="1"/>
</dbReference>
<evidence type="ECO:0000256" key="4">
    <source>
        <dbReference type="ARBA" id="ARBA00023242"/>
    </source>
</evidence>
<evidence type="ECO:0000256" key="2">
    <source>
        <dbReference type="ARBA" id="ARBA00022737"/>
    </source>
</evidence>
<dbReference type="InterPro" id="IPR015495">
    <property type="entry name" value="Myb_TF_plants"/>
</dbReference>
<evidence type="ECO:0000256" key="5">
    <source>
        <dbReference type="SAM" id="MobiDB-lite"/>
    </source>
</evidence>
<evidence type="ECO:0000313" key="9">
    <source>
        <dbReference type="Proteomes" id="UP001180020"/>
    </source>
</evidence>
<dbReference type="AlphaFoldDB" id="A0AAV9EP96"/>
<keyword evidence="3" id="KW-0238">DNA-binding</keyword>
<keyword evidence="4" id="KW-0539">Nucleus</keyword>
<dbReference type="Gene3D" id="1.10.10.60">
    <property type="entry name" value="Homeodomain-like"/>
    <property type="match status" value="2"/>
</dbReference>
<dbReference type="PANTHER" id="PTHR47994:SF5">
    <property type="entry name" value="F14D16.11-RELATED"/>
    <property type="match status" value="1"/>
</dbReference>
<dbReference type="CDD" id="cd00167">
    <property type="entry name" value="SANT"/>
    <property type="match status" value="1"/>
</dbReference>
<protein>
    <submittedName>
        <fullName evidence="8">Protein ODORANT1</fullName>
    </submittedName>
</protein>
<dbReference type="SMART" id="SM00717">
    <property type="entry name" value="SANT"/>
    <property type="match status" value="1"/>
</dbReference>
<organism evidence="8 9">
    <name type="scientific">Acorus calamus</name>
    <name type="common">Sweet flag</name>
    <dbReference type="NCBI Taxonomy" id="4465"/>
    <lineage>
        <taxon>Eukaryota</taxon>
        <taxon>Viridiplantae</taxon>
        <taxon>Streptophyta</taxon>
        <taxon>Embryophyta</taxon>
        <taxon>Tracheophyta</taxon>
        <taxon>Spermatophyta</taxon>
        <taxon>Magnoliopsida</taxon>
        <taxon>Liliopsida</taxon>
        <taxon>Acoraceae</taxon>
        <taxon>Acorus</taxon>
    </lineage>
</organism>
<dbReference type="Proteomes" id="UP001180020">
    <property type="component" value="Unassembled WGS sequence"/>
</dbReference>
<evidence type="ECO:0000256" key="3">
    <source>
        <dbReference type="ARBA" id="ARBA00023125"/>
    </source>
</evidence>
<dbReference type="InterPro" id="IPR009057">
    <property type="entry name" value="Homeodomain-like_sf"/>
</dbReference>
<dbReference type="GO" id="GO:0005634">
    <property type="term" value="C:nucleus"/>
    <property type="evidence" value="ECO:0007669"/>
    <property type="project" value="UniProtKB-SubCell"/>
</dbReference>
<name>A0AAV9EP96_ACOCL</name>
<feature type="compositionally biased region" description="Low complexity" evidence="5">
    <location>
        <begin position="84"/>
        <end position="96"/>
    </location>
</feature>
<gene>
    <name evidence="8" type="primary">ODO1</name>
    <name evidence="8" type="ORF">QJS10_CPA06g00341</name>
</gene>
<keyword evidence="9" id="KW-1185">Reference proteome</keyword>
<dbReference type="SUPFAM" id="SSF46689">
    <property type="entry name" value="Homeodomain-like"/>
    <property type="match status" value="1"/>
</dbReference>
<reference evidence="8" key="2">
    <citation type="submission" date="2023-06" db="EMBL/GenBank/DDBJ databases">
        <authorList>
            <person name="Ma L."/>
            <person name="Liu K.-W."/>
            <person name="Li Z."/>
            <person name="Hsiao Y.-Y."/>
            <person name="Qi Y."/>
            <person name="Fu T."/>
            <person name="Tang G."/>
            <person name="Zhang D."/>
            <person name="Sun W.-H."/>
            <person name="Liu D.-K."/>
            <person name="Li Y."/>
            <person name="Chen G.-Z."/>
            <person name="Liu X.-D."/>
            <person name="Liao X.-Y."/>
            <person name="Jiang Y.-T."/>
            <person name="Yu X."/>
            <person name="Hao Y."/>
            <person name="Huang J."/>
            <person name="Zhao X.-W."/>
            <person name="Ke S."/>
            <person name="Chen Y.-Y."/>
            <person name="Wu W.-L."/>
            <person name="Hsu J.-L."/>
            <person name="Lin Y.-F."/>
            <person name="Huang M.-D."/>
            <person name="Li C.-Y."/>
            <person name="Huang L."/>
            <person name="Wang Z.-W."/>
            <person name="Zhao X."/>
            <person name="Zhong W.-Y."/>
            <person name="Peng D.-H."/>
            <person name="Ahmad S."/>
            <person name="Lan S."/>
            <person name="Zhang J.-S."/>
            <person name="Tsai W.-C."/>
            <person name="Van De Peer Y."/>
            <person name="Liu Z.-J."/>
        </authorList>
    </citation>
    <scope>NUCLEOTIDE SEQUENCE</scope>
    <source>
        <strain evidence="8">CP</strain>
        <tissue evidence="8">Leaves</tissue>
    </source>
</reference>
<evidence type="ECO:0000313" key="8">
    <source>
        <dbReference type="EMBL" id="KAK1315356.1"/>
    </source>
</evidence>
<dbReference type="PROSITE" id="PS50090">
    <property type="entry name" value="MYB_LIKE"/>
    <property type="match status" value="1"/>
</dbReference>
<proteinExistence type="predicted"/>
<dbReference type="PROSITE" id="PS51294">
    <property type="entry name" value="HTH_MYB"/>
    <property type="match status" value="1"/>
</dbReference>
<feature type="region of interest" description="Disordered" evidence="5">
    <location>
        <begin position="164"/>
        <end position="193"/>
    </location>
</feature>
<dbReference type="InterPro" id="IPR001005">
    <property type="entry name" value="SANT/Myb"/>
</dbReference>
<comment type="subcellular location">
    <subcellularLocation>
        <location evidence="1">Nucleus</location>
    </subcellularLocation>
</comment>
<reference evidence="8" key="1">
    <citation type="journal article" date="2023" name="Nat. Commun.">
        <title>Diploid and tetraploid genomes of Acorus and the evolution of monocots.</title>
        <authorList>
            <person name="Ma L."/>
            <person name="Liu K.W."/>
            <person name="Li Z."/>
            <person name="Hsiao Y.Y."/>
            <person name="Qi Y."/>
            <person name="Fu T."/>
            <person name="Tang G.D."/>
            <person name="Zhang D."/>
            <person name="Sun W.H."/>
            <person name="Liu D.K."/>
            <person name="Li Y."/>
            <person name="Chen G.Z."/>
            <person name="Liu X.D."/>
            <person name="Liao X.Y."/>
            <person name="Jiang Y.T."/>
            <person name="Yu X."/>
            <person name="Hao Y."/>
            <person name="Huang J."/>
            <person name="Zhao X.W."/>
            <person name="Ke S."/>
            <person name="Chen Y.Y."/>
            <person name="Wu W.L."/>
            <person name="Hsu J.L."/>
            <person name="Lin Y.F."/>
            <person name="Huang M.D."/>
            <person name="Li C.Y."/>
            <person name="Huang L."/>
            <person name="Wang Z.W."/>
            <person name="Zhao X."/>
            <person name="Zhong W.Y."/>
            <person name="Peng D.H."/>
            <person name="Ahmad S."/>
            <person name="Lan S."/>
            <person name="Zhang J.S."/>
            <person name="Tsai W.C."/>
            <person name="Van de Peer Y."/>
            <person name="Liu Z.J."/>
        </authorList>
    </citation>
    <scope>NUCLEOTIDE SEQUENCE</scope>
    <source>
        <strain evidence="8">CP</strain>
    </source>
</reference>
<dbReference type="EMBL" id="JAUJYO010000006">
    <property type="protein sequence ID" value="KAK1315356.1"/>
    <property type="molecule type" value="Genomic_DNA"/>
</dbReference>
<feature type="region of interest" description="Disordered" evidence="5">
    <location>
        <begin position="69"/>
        <end position="96"/>
    </location>
</feature>
<feature type="domain" description="HTH myb-type" evidence="7">
    <location>
        <begin position="23"/>
        <end position="65"/>
    </location>
</feature>
<feature type="domain" description="Myb-like" evidence="6">
    <location>
        <begin position="29"/>
        <end position="61"/>
    </location>
</feature>
<evidence type="ECO:0000259" key="6">
    <source>
        <dbReference type="PROSITE" id="PS50090"/>
    </source>
</evidence>